<dbReference type="AlphaFoldDB" id="A0A9W6Y631"/>
<protein>
    <submittedName>
        <fullName evidence="3">Unnamed protein product</fullName>
    </submittedName>
</protein>
<evidence type="ECO:0000313" key="3">
    <source>
        <dbReference type="EMBL" id="GMF53446.1"/>
    </source>
</evidence>
<keyword evidence="4" id="KW-1185">Reference proteome</keyword>
<feature type="domain" description="HTH CENPB-type" evidence="2">
    <location>
        <begin position="94"/>
        <end position="160"/>
    </location>
</feature>
<dbReference type="OrthoDB" id="103879at2759"/>
<gene>
    <name evidence="3" type="ORF">Pfra01_002210500</name>
</gene>
<sequence length="160" mass="18251">MPNSTTAPTFSSLTPAHTSNLAMGRKQKHVGNLNFEHKKRICQWKNETPSLTQLEPAKIAQKEFALVKCPGQATISTILRDQERYLNIREEDRFIRRLRPIHFPGLDEALANWVLYCQSRGVMLDGSHVKAKGVRILTKMGVAKEDQVHFSNGWLHSFQN</sequence>
<proteinExistence type="predicted"/>
<dbReference type="Gene3D" id="1.10.10.60">
    <property type="entry name" value="Homeodomain-like"/>
    <property type="match status" value="2"/>
</dbReference>
<dbReference type="Proteomes" id="UP001165121">
    <property type="component" value="Unassembled WGS sequence"/>
</dbReference>
<accession>A0A9W6Y631</accession>
<evidence type="ECO:0000256" key="1">
    <source>
        <dbReference type="ARBA" id="ARBA00023125"/>
    </source>
</evidence>
<dbReference type="GO" id="GO:0003677">
    <property type="term" value="F:DNA binding"/>
    <property type="evidence" value="ECO:0007669"/>
    <property type="project" value="UniProtKB-KW"/>
</dbReference>
<evidence type="ECO:0000313" key="4">
    <source>
        <dbReference type="Proteomes" id="UP001165121"/>
    </source>
</evidence>
<organism evidence="3 4">
    <name type="scientific">Phytophthora fragariaefolia</name>
    <dbReference type="NCBI Taxonomy" id="1490495"/>
    <lineage>
        <taxon>Eukaryota</taxon>
        <taxon>Sar</taxon>
        <taxon>Stramenopiles</taxon>
        <taxon>Oomycota</taxon>
        <taxon>Peronosporomycetes</taxon>
        <taxon>Peronosporales</taxon>
        <taxon>Peronosporaceae</taxon>
        <taxon>Phytophthora</taxon>
    </lineage>
</organism>
<dbReference type="PROSITE" id="PS51253">
    <property type="entry name" value="HTH_CENPB"/>
    <property type="match status" value="1"/>
</dbReference>
<dbReference type="SUPFAM" id="SSF46689">
    <property type="entry name" value="Homeodomain-like"/>
    <property type="match status" value="1"/>
</dbReference>
<name>A0A9W6Y631_9STRA</name>
<dbReference type="InterPro" id="IPR009057">
    <property type="entry name" value="Homeodomain-like_sf"/>
</dbReference>
<keyword evidence="1" id="KW-0238">DNA-binding</keyword>
<dbReference type="Pfam" id="PF03221">
    <property type="entry name" value="HTH_Tnp_Tc5"/>
    <property type="match status" value="1"/>
</dbReference>
<reference evidence="3" key="1">
    <citation type="submission" date="2023-04" db="EMBL/GenBank/DDBJ databases">
        <title>Phytophthora fragariaefolia NBRC 109709.</title>
        <authorList>
            <person name="Ichikawa N."/>
            <person name="Sato H."/>
            <person name="Tonouchi N."/>
        </authorList>
    </citation>
    <scope>NUCLEOTIDE SEQUENCE</scope>
    <source>
        <strain evidence="3">NBRC 109709</strain>
    </source>
</reference>
<comment type="caution">
    <text evidence="3">The sequence shown here is derived from an EMBL/GenBank/DDBJ whole genome shotgun (WGS) entry which is preliminary data.</text>
</comment>
<dbReference type="InterPro" id="IPR006600">
    <property type="entry name" value="HTH_CenpB_DNA-bd_dom"/>
</dbReference>
<dbReference type="EMBL" id="BSXT01003280">
    <property type="protein sequence ID" value="GMF53446.1"/>
    <property type="molecule type" value="Genomic_DNA"/>
</dbReference>
<evidence type="ECO:0000259" key="2">
    <source>
        <dbReference type="PROSITE" id="PS51253"/>
    </source>
</evidence>